<reference evidence="2" key="2">
    <citation type="submission" date="2020-09" db="EMBL/GenBank/DDBJ databases">
        <authorList>
            <person name="Sun Q."/>
            <person name="Zhou Y."/>
        </authorList>
    </citation>
    <scope>NUCLEOTIDE SEQUENCE</scope>
    <source>
        <strain evidence="2">CGMCC 1.15085</strain>
    </source>
</reference>
<feature type="transmembrane region" description="Helical" evidence="1">
    <location>
        <begin position="12"/>
        <end position="34"/>
    </location>
</feature>
<keyword evidence="1" id="KW-1133">Transmembrane helix</keyword>
<name>A0A916WWI6_9MICO</name>
<keyword evidence="1" id="KW-0472">Membrane</keyword>
<dbReference type="PANTHER" id="PTHR35335">
    <property type="entry name" value="UPF0716 PROTEIN FXSA"/>
    <property type="match status" value="1"/>
</dbReference>
<evidence type="ECO:0008006" key="4">
    <source>
        <dbReference type="Google" id="ProtNLM"/>
    </source>
</evidence>
<reference evidence="2" key="1">
    <citation type="journal article" date="2014" name="Int. J. Syst. Evol. Microbiol.">
        <title>Complete genome sequence of Corynebacterium casei LMG S-19264T (=DSM 44701T), isolated from a smear-ripened cheese.</title>
        <authorList>
            <consortium name="US DOE Joint Genome Institute (JGI-PGF)"/>
            <person name="Walter F."/>
            <person name="Albersmeier A."/>
            <person name="Kalinowski J."/>
            <person name="Ruckert C."/>
        </authorList>
    </citation>
    <scope>NUCLEOTIDE SEQUENCE</scope>
    <source>
        <strain evidence="2">CGMCC 1.15085</strain>
    </source>
</reference>
<keyword evidence="3" id="KW-1185">Reference proteome</keyword>
<keyword evidence="1" id="KW-0812">Transmembrane</keyword>
<comment type="caution">
    <text evidence="2">The sequence shown here is derived from an EMBL/GenBank/DDBJ whole genome shotgun (WGS) entry which is preliminary data.</text>
</comment>
<dbReference type="Proteomes" id="UP000636793">
    <property type="component" value="Unassembled WGS sequence"/>
</dbReference>
<organism evidence="2 3">
    <name type="scientific">Flexivirga endophytica</name>
    <dbReference type="NCBI Taxonomy" id="1849103"/>
    <lineage>
        <taxon>Bacteria</taxon>
        <taxon>Bacillati</taxon>
        <taxon>Actinomycetota</taxon>
        <taxon>Actinomycetes</taxon>
        <taxon>Micrococcales</taxon>
        <taxon>Dermacoccaceae</taxon>
        <taxon>Flexivirga</taxon>
    </lineage>
</organism>
<dbReference type="Pfam" id="PF04186">
    <property type="entry name" value="FxsA"/>
    <property type="match status" value="1"/>
</dbReference>
<dbReference type="InterPro" id="IPR007313">
    <property type="entry name" value="FxsA"/>
</dbReference>
<proteinExistence type="predicted"/>
<dbReference type="AlphaFoldDB" id="A0A916WWI6"/>
<dbReference type="RefSeq" id="WP_188837675.1">
    <property type="nucleotide sequence ID" value="NZ_BMHI01000004.1"/>
</dbReference>
<dbReference type="NCBIfam" id="NF008528">
    <property type="entry name" value="PRK11463.1-2"/>
    <property type="match status" value="1"/>
</dbReference>
<sequence>MSTPGTVGRAPFWARLLFAVILCLPIIEVIVIVLVWHVIGWWTLLALAVCFCLGLFVIKRASVGAAREMRAAMAERRPPAREVADAPQALVGGVLLLIPGFVTSLLGVILILPGMRSVSRRLMQVVVGRRMGAGGVRVVDYTATHTDVRRDDPEVIEAEIIDEEGREK</sequence>
<evidence type="ECO:0000313" key="3">
    <source>
        <dbReference type="Proteomes" id="UP000636793"/>
    </source>
</evidence>
<feature type="transmembrane region" description="Helical" evidence="1">
    <location>
        <begin position="41"/>
        <end position="58"/>
    </location>
</feature>
<protein>
    <recommendedName>
        <fullName evidence="4">FxsA family protein</fullName>
    </recommendedName>
</protein>
<dbReference type="EMBL" id="BMHI01000004">
    <property type="protein sequence ID" value="GGB36009.1"/>
    <property type="molecule type" value="Genomic_DNA"/>
</dbReference>
<dbReference type="PANTHER" id="PTHR35335:SF1">
    <property type="entry name" value="UPF0716 PROTEIN FXSA"/>
    <property type="match status" value="1"/>
</dbReference>
<dbReference type="GO" id="GO:0016020">
    <property type="term" value="C:membrane"/>
    <property type="evidence" value="ECO:0007669"/>
    <property type="project" value="InterPro"/>
</dbReference>
<gene>
    <name evidence="2" type="ORF">GCM10011492_28400</name>
</gene>
<evidence type="ECO:0000256" key="1">
    <source>
        <dbReference type="SAM" id="Phobius"/>
    </source>
</evidence>
<accession>A0A916WWI6</accession>
<feature type="transmembrane region" description="Helical" evidence="1">
    <location>
        <begin position="89"/>
        <end position="112"/>
    </location>
</feature>
<evidence type="ECO:0000313" key="2">
    <source>
        <dbReference type="EMBL" id="GGB36009.1"/>
    </source>
</evidence>